<dbReference type="EMBL" id="AGNL01034743">
    <property type="protein sequence ID" value="EJK55088.1"/>
    <property type="molecule type" value="Genomic_DNA"/>
</dbReference>
<gene>
    <name evidence="2" type="ORF">THAOC_25212</name>
</gene>
<organism evidence="2 3">
    <name type="scientific">Thalassiosira oceanica</name>
    <name type="common">Marine diatom</name>
    <dbReference type="NCBI Taxonomy" id="159749"/>
    <lineage>
        <taxon>Eukaryota</taxon>
        <taxon>Sar</taxon>
        <taxon>Stramenopiles</taxon>
        <taxon>Ochrophyta</taxon>
        <taxon>Bacillariophyta</taxon>
        <taxon>Coscinodiscophyceae</taxon>
        <taxon>Thalassiosirophycidae</taxon>
        <taxon>Thalassiosirales</taxon>
        <taxon>Thalassiosiraceae</taxon>
        <taxon>Thalassiosira</taxon>
    </lineage>
</organism>
<protein>
    <submittedName>
        <fullName evidence="2">Uncharacterized protein</fullName>
    </submittedName>
</protein>
<feature type="region of interest" description="Disordered" evidence="1">
    <location>
        <begin position="1"/>
        <end position="25"/>
    </location>
</feature>
<accession>K0RMW1</accession>
<evidence type="ECO:0000313" key="2">
    <source>
        <dbReference type="EMBL" id="EJK55088.1"/>
    </source>
</evidence>
<keyword evidence="3" id="KW-1185">Reference proteome</keyword>
<evidence type="ECO:0000256" key="1">
    <source>
        <dbReference type="SAM" id="MobiDB-lite"/>
    </source>
</evidence>
<sequence>MTLVTPLLTRRSREEARPEGTQGNRIRCKNKKGPILNGASGLINDCGLPNEYSALVNVFFTQSKGNECLKLSLCNLVRDSPSPLLSLYRNSNPWMHELRPSGSIYIQRIREQTKDWGGDFFHADRLNLTKQQLIKQAQSPSFMAFCRLETLDANAGLACFSDAAARYRCYLVCSGLLAFGPLSDLFPLRVLAGNLPKRMVRHTSLVVLGLGAFGSALAQQSIIVGFSDEAGLEAVRKRVNHPGVGIFAGGLGAHKEPTMFRRPLKVARKAKGSGPDRPGPETEMTIGFLRVDFTDEDGLPIYGNNTDIEKEIDALNLLPGVTVAELDGEVKALGFPTNGMEGKKNKSSSLRGQMERVLAESTPWVSA</sequence>
<proteinExistence type="predicted"/>
<evidence type="ECO:0000313" key="3">
    <source>
        <dbReference type="Proteomes" id="UP000266841"/>
    </source>
</evidence>
<feature type="non-terminal residue" evidence="2">
    <location>
        <position position="367"/>
    </location>
</feature>
<dbReference type="AlphaFoldDB" id="K0RMW1"/>
<dbReference type="Proteomes" id="UP000266841">
    <property type="component" value="Unassembled WGS sequence"/>
</dbReference>
<comment type="caution">
    <text evidence="2">The sequence shown here is derived from an EMBL/GenBank/DDBJ whole genome shotgun (WGS) entry which is preliminary data.</text>
</comment>
<feature type="region of interest" description="Disordered" evidence="1">
    <location>
        <begin position="336"/>
        <end position="367"/>
    </location>
</feature>
<reference evidence="2 3" key="1">
    <citation type="journal article" date="2012" name="Genome Biol.">
        <title>Genome and low-iron response of an oceanic diatom adapted to chronic iron limitation.</title>
        <authorList>
            <person name="Lommer M."/>
            <person name="Specht M."/>
            <person name="Roy A.S."/>
            <person name="Kraemer L."/>
            <person name="Andreson R."/>
            <person name="Gutowska M.A."/>
            <person name="Wolf J."/>
            <person name="Bergner S.V."/>
            <person name="Schilhabel M.B."/>
            <person name="Klostermeier U.C."/>
            <person name="Beiko R.G."/>
            <person name="Rosenstiel P."/>
            <person name="Hippler M."/>
            <person name="Laroche J."/>
        </authorList>
    </citation>
    <scope>NUCLEOTIDE SEQUENCE [LARGE SCALE GENOMIC DNA]</scope>
    <source>
        <strain evidence="2 3">CCMP1005</strain>
    </source>
</reference>
<name>K0RMW1_THAOC</name>